<keyword evidence="13 14" id="KW-0961">Cell wall biogenesis/degradation</keyword>
<dbReference type="GO" id="GO:0071555">
    <property type="term" value="P:cell wall organization"/>
    <property type="evidence" value="ECO:0007669"/>
    <property type="project" value="UniProtKB-KW"/>
</dbReference>
<evidence type="ECO:0000313" key="18">
    <source>
        <dbReference type="EMBL" id="TEA26839.1"/>
    </source>
</evidence>
<dbReference type="GO" id="GO:0009002">
    <property type="term" value="F:serine-type D-Ala-D-Ala carboxypeptidase activity"/>
    <property type="evidence" value="ECO:0007669"/>
    <property type="project" value="UniProtKB-UniRule"/>
</dbReference>
<dbReference type="GO" id="GO:0071972">
    <property type="term" value="F:peptidoglycan L,D-transpeptidase activity"/>
    <property type="evidence" value="ECO:0007669"/>
    <property type="project" value="TreeGrafter"/>
</dbReference>
<feature type="domain" description="Penicillin-binding protein dimerisation" evidence="17">
    <location>
        <begin position="75"/>
        <end position="250"/>
    </location>
</feature>
<dbReference type="NCBIfam" id="NF008061">
    <property type="entry name" value="PRK10795.1"/>
    <property type="match status" value="1"/>
</dbReference>
<comment type="function">
    <text evidence="14">Catalyzes cross-linking of the peptidoglycan cell wall.</text>
</comment>
<feature type="transmembrane region" description="Helical" evidence="14">
    <location>
        <begin position="32"/>
        <end position="55"/>
    </location>
</feature>
<keyword evidence="3 14" id="KW-1003">Cell membrane</keyword>
<evidence type="ECO:0000256" key="13">
    <source>
        <dbReference type="ARBA" id="ARBA00023316"/>
    </source>
</evidence>
<keyword evidence="11 14" id="KW-1133">Transmembrane helix</keyword>
<evidence type="ECO:0000256" key="12">
    <source>
        <dbReference type="ARBA" id="ARBA00023136"/>
    </source>
</evidence>
<evidence type="ECO:0000313" key="19">
    <source>
        <dbReference type="Proteomes" id="UP000506160"/>
    </source>
</evidence>
<feature type="active site" description="Acyl-ester intermediate" evidence="14">
    <location>
        <position position="341"/>
    </location>
</feature>
<dbReference type="InterPro" id="IPR012338">
    <property type="entry name" value="Beta-lactam/transpept-like"/>
</dbReference>
<comment type="caution">
    <text evidence="18">The sequence shown here is derived from an EMBL/GenBank/DDBJ whole genome shotgun (WGS) entry which is preliminary data.</text>
</comment>
<evidence type="ECO:0000256" key="8">
    <source>
        <dbReference type="ARBA" id="ARBA00022801"/>
    </source>
</evidence>
<evidence type="ECO:0000256" key="15">
    <source>
        <dbReference type="SAM" id="Coils"/>
    </source>
</evidence>
<evidence type="ECO:0000256" key="11">
    <source>
        <dbReference type="ARBA" id="ARBA00022989"/>
    </source>
</evidence>
<dbReference type="FunFam" id="3.40.710.10:FF:000004">
    <property type="entry name" value="Peptidoglycan D,D-transpeptidase MrdA"/>
    <property type="match status" value="1"/>
</dbReference>
<evidence type="ECO:0000256" key="4">
    <source>
        <dbReference type="ARBA" id="ARBA00022519"/>
    </source>
</evidence>
<evidence type="ECO:0000256" key="7">
    <source>
        <dbReference type="ARBA" id="ARBA00022692"/>
    </source>
</evidence>
<evidence type="ECO:0000256" key="5">
    <source>
        <dbReference type="ARBA" id="ARBA00022645"/>
    </source>
</evidence>
<dbReference type="InterPro" id="IPR017790">
    <property type="entry name" value="Penicillin-binding_protein_2"/>
</dbReference>
<dbReference type="Proteomes" id="UP000506160">
    <property type="component" value="Unassembled WGS sequence"/>
</dbReference>
<gene>
    <name evidence="14 18" type="primary">mrdA</name>
    <name evidence="18" type="ORF">O970_06675</name>
</gene>
<dbReference type="SUPFAM" id="SSF56519">
    <property type="entry name" value="Penicillin binding protein dimerisation domain"/>
    <property type="match status" value="1"/>
</dbReference>
<keyword evidence="15" id="KW-0175">Coiled coil</keyword>
<dbReference type="Gene3D" id="3.90.1310.10">
    <property type="entry name" value="Penicillin-binding protein 2a (Domain 2)"/>
    <property type="match status" value="1"/>
</dbReference>
<dbReference type="RefSeq" id="WP_036562908.1">
    <property type="nucleotide sequence ID" value="NZ_AWGA01000064.1"/>
</dbReference>
<dbReference type="EMBL" id="AWGA01000064">
    <property type="protein sequence ID" value="TEA26839.1"/>
    <property type="molecule type" value="Genomic_DNA"/>
</dbReference>
<evidence type="ECO:0000256" key="3">
    <source>
        <dbReference type="ARBA" id="ARBA00022475"/>
    </source>
</evidence>
<dbReference type="GO" id="GO:0008360">
    <property type="term" value="P:regulation of cell shape"/>
    <property type="evidence" value="ECO:0007669"/>
    <property type="project" value="UniProtKB-KW"/>
</dbReference>
<organism evidence="18 19">
    <name type="scientific">Candidatus Schmidhempelia bombi str. Bimp</name>
    <dbReference type="NCBI Taxonomy" id="1387197"/>
    <lineage>
        <taxon>Bacteria</taxon>
        <taxon>Pseudomonadati</taxon>
        <taxon>Pseudomonadota</taxon>
        <taxon>Gammaproteobacteria</taxon>
        <taxon>Orbales</taxon>
        <taxon>Orbaceae</taxon>
        <taxon>Candidatus Schmidhempelia</taxon>
    </lineage>
</organism>
<dbReference type="NCBIfam" id="TIGR03423">
    <property type="entry name" value="pbp2_mrdA"/>
    <property type="match status" value="1"/>
</dbReference>
<dbReference type="AlphaFoldDB" id="A0AB94IBQ7"/>
<dbReference type="InterPro" id="IPR050515">
    <property type="entry name" value="Beta-lactam/transpept"/>
</dbReference>
<keyword evidence="4 14" id="KW-0997">Cell inner membrane</keyword>
<dbReference type="InterPro" id="IPR036138">
    <property type="entry name" value="PBP_dimer_sf"/>
</dbReference>
<keyword evidence="5 14" id="KW-0121">Carboxypeptidase</keyword>
<comment type="caution">
    <text evidence="14">Lacks conserved residue(s) required for the propagation of feature annotation.</text>
</comment>
<dbReference type="Pfam" id="PF03717">
    <property type="entry name" value="PBP_dimer"/>
    <property type="match status" value="1"/>
</dbReference>
<dbReference type="SUPFAM" id="SSF56601">
    <property type="entry name" value="beta-lactamase/transpeptidase-like"/>
    <property type="match status" value="1"/>
</dbReference>
<dbReference type="InterPro" id="IPR001460">
    <property type="entry name" value="PCN-bd_Tpept"/>
</dbReference>
<dbReference type="PANTHER" id="PTHR30627">
    <property type="entry name" value="PEPTIDOGLYCAN D,D-TRANSPEPTIDASE"/>
    <property type="match status" value="1"/>
</dbReference>
<comment type="similarity">
    <text evidence="14">Belongs to the transpeptidase family. MrdA subfamily.</text>
</comment>
<keyword evidence="8 14" id="KW-0378">Hydrolase</keyword>
<dbReference type="EC" id="3.4.16.4" evidence="14"/>
<feature type="domain" description="Penicillin-binding protein transpeptidase" evidence="16">
    <location>
        <begin position="283"/>
        <end position="628"/>
    </location>
</feature>
<evidence type="ECO:0000256" key="2">
    <source>
        <dbReference type="ARBA" id="ARBA00004236"/>
    </source>
</evidence>
<name>A0AB94IBQ7_9GAMM</name>
<proteinExistence type="inferred from homology"/>
<dbReference type="GO" id="GO:0008658">
    <property type="term" value="F:penicillin binding"/>
    <property type="evidence" value="ECO:0007669"/>
    <property type="project" value="UniProtKB-UniRule"/>
</dbReference>
<evidence type="ECO:0000256" key="1">
    <source>
        <dbReference type="ARBA" id="ARBA00004167"/>
    </source>
</evidence>
<comment type="subcellular location">
    <subcellularLocation>
        <location evidence="14">Cell inner membrane</location>
        <topology evidence="14">Single-pass membrane protein</topology>
    </subcellularLocation>
    <subcellularLocation>
        <location evidence="2">Cell membrane</location>
    </subcellularLocation>
    <subcellularLocation>
        <location evidence="1">Membrane</location>
        <topology evidence="1">Single-pass membrane protein</topology>
    </subcellularLocation>
</comment>
<keyword evidence="9 14" id="KW-0133">Cell shape</keyword>
<dbReference type="Pfam" id="PF00905">
    <property type="entry name" value="Transpeptidase"/>
    <property type="match status" value="1"/>
</dbReference>
<reference evidence="18 19" key="1">
    <citation type="journal article" date="2014" name="Appl. Environ. Microbiol.">
        <title>Genomic features of a bumble bee symbiont reflect its host environment.</title>
        <authorList>
            <person name="Martinson V.G."/>
            <person name="Magoc T."/>
            <person name="Koch H."/>
            <person name="Salzberg S.L."/>
            <person name="Moran N.A."/>
        </authorList>
    </citation>
    <scope>NUCLEOTIDE SEQUENCE [LARGE SCALE GENOMIC DNA]</scope>
    <source>
        <strain evidence="18 19">Bimp</strain>
    </source>
</reference>
<evidence type="ECO:0000256" key="14">
    <source>
        <dbReference type="HAMAP-Rule" id="MF_02081"/>
    </source>
</evidence>
<dbReference type="HAMAP" id="MF_02081">
    <property type="entry name" value="MrdA_transpept"/>
    <property type="match status" value="1"/>
</dbReference>
<protein>
    <recommendedName>
        <fullName evidence="14">Peptidoglycan D,D-transpeptidase MrdA</fullName>
        <ecNumber evidence="14">3.4.16.4</ecNumber>
    </recommendedName>
    <alternativeName>
        <fullName evidence="14">Penicillin-binding protein 2</fullName>
        <shortName evidence="14">PBP-2</shortName>
    </alternativeName>
</protein>
<dbReference type="GO" id="GO:0009252">
    <property type="term" value="P:peptidoglycan biosynthetic process"/>
    <property type="evidence" value="ECO:0007669"/>
    <property type="project" value="UniProtKB-UniRule"/>
</dbReference>
<comment type="catalytic activity">
    <reaction evidence="14">
        <text>Preferential cleavage: (Ac)2-L-Lys-D-Ala-|-D-Ala. Also transpeptidation of peptidyl-alanyl moieties that are N-acyl substituents of D-alanine.</text>
        <dbReference type="EC" id="3.4.16.4"/>
    </reaction>
</comment>
<keyword evidence="19" id="KW-1185">Reference proteome</keyword>
<keyword evidence="12 14" id="KW-0472">Membrane</keyword>
<dbReference type="GO" id="GO:0005886">
    <property type="term" value="C:plasma membrane"/>
    <property type="evidence" value="ECO:0007669"/>
    <property type="project" value="UniProtKB-SubCell"/>
</dbReference>
<evidence type="ECO:0000259" key="17">
    <source>
        <dbReference type="Pfam" id="PF03717"/>
    </source>
</evidence>
<evidence type="ECO:0000256" key="10">
    <source>
        <dbReference type="ARBA" id="ARBA00022984"/>
    </source>
</evidence>
<evidence type="ECO:0000256" key="6">
    <source>
        <dbReference type="ARBA" id="ARBA00022670"/>
    </source>
</evidence>
<dbReference type="Gene3D" id="3.40.710.10">
    <property type="entry name" value="DD-peptidase/beta-lactamase superfamily"/>
    <property type="match status" value="1"/>
</dbReference>
<keyword evidence="10 14" id="KW-0573">Peptidoglycan synthesis</keyword>
<evidence type="ECO:0000259" key="16">
    <source>
        <dbReference type="Pfam" id="PF00905"/>
    </source>
</evidence>
<accession>A0AB94IBQ7</accession>
<feature type="coiled-coil region" evidence="15">
    <location>
        <begin position="106"/>
        <end position="133"/>
    </location>
</feature>
<dbReference type="Gene3D" id="3.30.1390.30">
    <property type="entry name" value="Penicillin-binding protein 2a, domain 3"/>
    <property type="match status" value="1"/>
</dbReference>
<evidence type="ECO:0000256" key="9">
    <source>
        <dbReference type="ARBA" id="ARBA00022960"/>
    </source>
</evidence>
<keyword evidence="7 14" id="KW-0812">Transmembrane</keyword>
<dbReference type="InterPro" id="IPR005311">
    <property type="entry name" value="PBP_dimer"/>
</dbReference>
<dbReference type="GO" id="GO:0006508">
    <property type="term" value="P:proteolysis"/>
    <property type="evidence" value="ECO:0007669"/>
    <property type="project" value="UniProtKB-KW"/>
</dbReference>
<comment type="pathway">
    <text evidence="14">Cell wall biogenesis; peptidoglycan biosynthesis.</text>
</comment>
<sequence length="651" mass="73972">MKFKVPKVTNKKAKRDKFRDHSAEAHLFLQRAFIAFLGIIILIIILLVTLTHLQISRYKYYSTRSNENRIKVIPIPSNRGIIYDRNGVPLAINNTVYQLEIIPDRIKNLDEQLEELQTIVDLTDEEIDTFRKERRNYRAYSAVPLKDKLTENQIARFVVNQHRFPSVSISGKQLRYYPYANTLTHVIGYVSKINDRDKAKLIEQDKLNDYVGTNNIGKLGIERYYEDILHGLPGYQEVEVNSRGRIIRQLSESQPKVGEDIYLTIDLKLQQYIEKLLNGRRAAVVAINPNNGEVLAMVSSPSYDPNLFVGGISAKDYNQLLNDPNKPLFNRTIQGAYPPASTVKPFIAVSALSEGVITPDTTINDVGWWQLPNTEKRYRDWRRWGHGKVNVTRSIESSVDTFYYQIAYDLGIDKLSKWMNEFGYGQRTGIDLSPLEESSANMPTREWKARRYKQPWLQGDTIPVGIGQGYWTATPLQMAKAVTILVNDGLIHTPHLLLNTRSTQYNLPLPLANNKLDSLSPLLLSVKHKYWEYAKEGMYKVLYGSKGTARKIFTDMPYEAAGKSGTAQVYGLKADEIYNANNIPEHLRDHALFIAFAPYKKPNIALAIVIENGGGGSSNGGMIARRILDYYELGDETTTIDDSISKLKLGD</sequence>
<keyword evidence="6 14" id="KW-0645">Protease</keyword>
<dbReference type="PANTHER" id="PTHR30627:SF2">
    <property type="entry name" value="PEPTIDOGLYCAN D,D-TRANSPEPTIDASE MRDA"/>
    <property type="match status" value="1"/>
</dbReference>